<dbReference type="PROSITE" id="PS50181">
    <property type="entry name" value="FBOX"/>
    <property type="match status" value="1"/>
</dbReference>
<proteinExistence type="predicted"/>
<keyword evidence="3" id="KW-1185">Reference proteome</keyword>
<evidence type="ECO:0000313" key="2">
    <source>
        <dbReference type="EMBL" id="CAI9114801.1"/>
    </source>
</evidence>
<dbReference type="SUPFAM" id="SSF81383">
    <property type="entry name" value="F-box domain"/>
    <property type="match status" value="1"/>
</dbReference>
<dbReference type="Pfam" id="PF00646">
    <property type="entry name" value="F-box"/>
    <property type="match status" value="1"/>
</dbReference>
<gene>
    <name evidence="2" type="ORF">OLC1_LOCUS21444</name>
</gene>
<dbReference type="Pfam" id="PF08268">
    <property type="entry name" value="FBA_3"/>
    <property type="match status" value="1"/>
</dbReference>
<dbReference type="Proteomes" id="UP001161247">
    <property type="component" value="Chromosome 8"/>
</dbReference>
<protein>
    <submittedName>
        <fullName evidence="2">OLC1v1015603C1</fullName>
    </submittedName>
</protein>
<organism evidence="2 3">
    <name type="scientific">Oldenlandia corymbosa var. corymbosa</name>
    <dbReference type="NCBI Taxonomy" id="529605"/>
    <lineage>
        <taxon>Eukaryota</taxon>
        <taxon>Viridiplantae</taxon>
        <taxon>Streptophyta</taxon>
        <taxon>Embryophyta</taxon>
        <taxon>Tracheophyta</taxon>
        <taxon>Spermatophyta</taxon>
        <taxon>Magnoliopsida</taxon>
        <taxon>eudicotyledons</taxon>
        <taxon>Gunneridae</taxon>
        <taxon>Pentapetalae</taxon>
        <taxon>asterids</taxon>
        <taxon>lamiids</taxon>
        <taxon>Gentianales</taxon>
        <taxon>Rubiaceae</taxon>
        <taxon>Rubioideae</taxon>
        <taxon>Spermacoceae</taxon>
        <taxon>Hedyotis-Oldenlandia complex</taxon>
        <taxon>Oldenlandia</taxon>
    </lineage>
</organism>
<dbReference type="InterPro" id="IPR036047">
    <property type="entry name" value="F-box-like_dom_sf"/>
</dbReference>
<dbReference type="PANTHER" id="PTHR31672:SF11">
    <property type="entry name" value="F-BOX PROTEIN CPR1-LIKE ISOFORM X2"/>
    <property type="match status" value="1"/>
</dbReference>
<sequence length="416" mass="47717">MANQGIHLLKLAEERASARKKLEDHKRKLEESLIPYIPNECISQILVRLPLESLTKTRLVCKAWYRIVKSPIFAKDYLERSESSLIFLVPVKRELYFPFFERKIPEKTNAFSVESKLFRLQSVPVLQQPSIDPTSLLHLHFMESRDGMVKTKEYNATCLGRIRACCGGFILVDNKMKRGGLIVLNPVTRELLALPVGTIFPPHCESYGLAYCPSNNQFKLVHLFRDELQYFGCEILTLGDKSWRMVDGPAFGLFGWCGYDPVVAIGAIHWVPFVDHSEYIVSMTANDEKFQQIFLPTGCRTSDRIVEIRGQLGFVCHEEESKQIDVWCLKGLSGEVWRKQYTIPVGGIRGLVPLYFTRISGEMIFRCKFGHLYSYNCSLQSMHKLEIQAEDISRNVCCFPHVNSLLSLKVNDQDMF</sequence>
<evidence type="ECO:0000259" key="1">
    <source>
        <dbReference type="PROSITE" id="PS50181"/>
    </source>
</evidence>
<dbReference type="InterPro" id="IPR001810">
    <property type="entry name" value="F-box_dom"/>
</dbReference>
<dbReference type="NCBIfam" id="TIGR01640">
    <property type="entry name" value="F_box_assoc_1"/>
    <property type="match status" value="1"/>
</dbReference>
<dbReference type="InterPro" id="IPR017451">
    <property type="entry name" value="F-box-assoc_interact_dom"/>
</dbReference>
<feature type="domain" description="F-box" evidence="1">
    <location>
        <begin position="31"/>
        <end position="80"/>
    </location>
</feature>
<evidence type="ECO:0000313" key="3">
    <source>
        <dbReference type="Proteomes" id="UP001161247"/>
    </source>
</evidence>
<accession>A0AAV1E3K2</accession>
<dbReference type="AlphaFoldDB" id="A0AAV1E3K2"/>
<name>A0AAV1E3K2_OLDCO</name>
<dbReference type="InterPro" id="IPR050796">
    <property type="entry name" value="SCF_F-box_component"/>
</dbReference>
<reference evidence="2" key="1">
    <citation type="submission" date="2023-03" db="EMBL/GenBank/DDBJ databases">
        <authorList>
            <person name="Julca I."/>
        </authorList>
    </citation>
    <scope>NUCLEOTIDE SEQUENCE</scope>
</reference>
<dbReference type="Gene3D" id="1.20.1280.50">
    <property type="match status" value="1"/>
</dbReference>
<dbReference type="SMART" id="SM00256">
    <property type="entry name" value="FBOX"/>
    <property type="match status" value="1"/>
</dbReference>
<dbReference type="PANTHER" id="PTHR31672">
    <property type="entry name" value="BNACNNG10540D PROTEIN"/>
    <property type="match status" value="1"/>
</dbReference>
<dbReference type="InterPro" id="IPR013187">
    <property type="entry name" value="F-box-assoc_dom_typ3"/>
</dbReference>
<dbReference type="EMBL" id="OX459125">
    <property type="protein sequence ID" value="CAI9114801.1"/>
    <property type="molecule type" value="Genomic_DNA"/>
</dbReference>